<dbReference type="OrthoDB" id="9802901at2"/>
<evidence type="ECO:0000313" key="2">
    <source>
        <dbReference type="EMBL" id="PTQ87172.1"/>
    </source>
</evidence>
<dbReference type="Pfam" id="PF13395">
    <property type="entry name" value="HNH_4"/>
    <property type="match status" value="1"/>
</dbReference>
<gene>
    <name evidence="2" type="ORF">C8N29_1217</name>
</gene>
<evidence type="ECO:0000313" key="3">
    <source>
        <dbReference type="Proteomes" id="UP000244223"/>
    </source>
</evidence>
<evidence type="ECO:0000259" key="1">
    <source>
        <dbReference type="SMART" id="SM00507"/>
    </source>
</evidence>
<reference evidence="2 3" key="1">
    <citation type="submission" date="2018-04" db="EMBL/GenBank/DDBJ databases">
        <title>Genomic Encyclopedia of Archaeal and Bacterial Type Strains, Phase II (KMG-II): from individual species to whole genera.</title>
        <authorList>
            <person name="Goeker M."/>
        </authorList>
    </citation>
    <scope>NUCLEOTIDE SEQUENCE [LARGE SCALE GENOMIC DNA]</scope>
    <source>
        <strain evidence="2 3">DSM 5822</strain>
    </source>
</reference>
<dbReference type="CDD" id="cd00085">
    <property type="entry name" value="HNHc"/>
    <property type="match status" value="1"/>
</dbReference>
<keyword evidence="2" id="KW-0378">Hydrolase</keyword>
<proteinExistence type="predicted"/>
<comment type="caution">
    <text evidence="2">The sequence shown here is derived from an EMBL/GenBank/DDBJ whole genome shotgun (WGS) entry which is preliminary data.</text>
</comment>
<feature type="domain" description="HNH nuclease" evidence="1">
    <location>
        <begin position="225"/>
        <end position="277"/>
    </location>
</feature>
<dbReference type="Proteomes" id="UP000244223">
    <property type="component" value="Unassembled WGS sequence"/>
</dbReference>
<dbReference type="EMBL" id="QAON01000021">
    <property type="protein sequence ID" value="PTQ87172.1"/>
    <property type="molecule type" value="Genomic_DNA"/>
</dbReference>
<dbReference type="SMART" id="SM00507">
    <property type="entry name" value="HNHc"/>
    <property type="match status" value="1"/>
</dbReference>
<dbReference type="GO" id="GO:0004519">
    <property type="term" value="F:endonuclease activity"/>
    <property type="evidence" value="ECO:0007669"/>
    <property type="project" value="UniProtKB-KW"/>
</dbReference>
<name>A0A2T5ITH4_9GAMM</name>
<dbReference type="InterPro" id="IPR003615">
    <property type="entry name" value="HNH_nuc"/>
</dbReference>
<keyword evidence="2" id="KW-0255">Endonuclease</keyword>
<sequence>MSSSITYPLPSADEQLLFLQRIQLLLTDATFTSTYKFALLLAITELSVEMGQDTGEPLAIPLSALADKTIELYWQQTLPYVSSSEDATGIFLQNTHNQAAIIRAVLALREAGCHTLAQARHHPQWLSTRQYVAQTLKKMPIQFLQNINGQTLPFLYQPQLQQQHLVLIAGTMFCLRQFQAIIQQLVRQKWIAFIQKLSHNQKLLGEQHDLESFLFGTSRTVLAQVEKVLKPLQDHRCFFCGGKLQERGCAVDHFIPWSRYPRDTALNFVVAHGSCNGDKSDLLAAEKHLVNWLTRNEQQGLDISGQLQSIGFNHSPTTSKHVAQWAYQQAIQQQAFLWVGTKQSLEASHQALLSYF</sequence>
<dbReference type="Gene3D" id="1.10.30.50">
    <property type="match status" value="1"/>
</dbReference>
<organism evidence="2 3">
    <name type="scientific">Agitococcus lubricus</name>
    <dbReference type="NCBI Taxonomy" id="1077255"/>
    <lineage>
        <taxon>Bacteria</taxon>
        <taxon>Pseudomonadati</taxon>
        <taxon>Pseudomonadota</taxon>
        <taxon>Gammaproteobacteria</taxon>
        <taxon>Moraxellales</taxon>
        <taxon>Moraxellaceae</taxon>
        <taxon>Agitococcus</taxon>
    </lineage>
</organism>
<dbReference type="RefSeq" id="WP_107866856.1">
    <property type="nucleotide sequence ID" value="NZ_QAON01000021.1"/>
</dbReference>
<keyword evidence="2" id="KW-0540">Nuclease</keyword>
<dbReference type="AlphaFoldDB" id="A0A2T5ITH4"/>
<accession>A0A2T5ITH4</accession>
<protein>
    <submittedName>
        <fullName evidence="2">HNH endonuclease</fullName>
    </submittedName>
</protein>
<keyword evidence="3" id="KW-1185">Reference proteome</keyword>